<evidence type="ECO:0000256" key="9">
    <source>
        <dbReference type="ARBA" id="ARBA00022848"/>
    </source>
</evidence>
<comment type="subcellular location">
    <subcellularLocation>
        <location evidence="4">Endoplasmic reticulum membrane</location>
        <topology evidence="4">Peripheral membrane protein</topology>
    </subcellularLocation>
    <subcellularLocation>
        <location evidence="3">Microsome membrane</location>
        <topology evidence="3">Peripheral membrane protein</topology>
    </subcellularLocation>
</comment>
<evidence type="ECO:0000313" key="15">
    <source>
        <dbReference type="Proteomes" id="UP001168821"/>
    </source>
</evidence>
<protein>
    <recommendedName>
        <fullName evidence="16">Cytochrome P450 4C1</fullName>
    </recommendedName>
</protein>
<evidence type="ECO:0000256" key="5">
    <source>
        <dbReference type="ARBA" id="ARBA00010617"/>
    </source>
</evidence>
<dbReference type="PANTHER" id="PTHR24291">
    <property type="entry name" value="CYTOCHROME P450 FAMILY 4"/>
    <property type="match status" value="1"/>
</dbReference>
<dbReference type="GO" id="GO:0016705">
    <property type="term" value="F:oxidoreductase activity, acting on paired donors, with incorporation or reduction of molecular oxygen"/>
    <property type="evidence" value="ECO:0007669"/>
    <property type="project" value="InterPro"/>
</dbReference>
<dbReference type="Pfam" id="PF00067">
    <property type="entry name" value="p450"/>
    <property type="match status" value="1"/>
</dbReference>
<dbReference type="InterPro" id="IPR001128">
    <property type="entry name" value="Cyt_P450"/>
</dbReference>
<proteinExistence type="inferred from homology"/>
<evidence type="ECO:0000256" key="13">
    <source>
        <dbReference type="ARBA" id="ARBA00023136"/>
    </source>
</evidence>
<dbReference type="Gene3D" id="1.10.630.10">
    <property type="entry name" value="Cytochrome P450"/>
    <property type="match status" value="1"/>
</dbReference>
<evidence type="ECO:0000256" key="12">
    <source>
        <dbReference type="ARBA" id="ARBA00023033"/>
    </source>
</evidence>
<evidence type="ECO:0000256" key="3">
    <source>
        <dbReference type="ARBA" id="ARBA00004174"/>
    </source>
</evidence>
<dbReference type="EMBL" id="JALNTZ010000005">
    <property type="protein sequence ID" value="KAJ3651270.1"/>
    <property type="molecule type" value="Genomic_DNA"/>
</dbReference>
<keyword evidence="10" id="KW-0560">Oxidoreductase</keyword>
<evidence type="ECO:0000256" key="7">
    <source>
        <dbReference type="ARBA" id="ARBA00022723"/>
    </source>
</evidence>
<dbReference type="GO" id="GO:0020037">
    <property type="term" value="F:heme binding"/>
    <property type="evidence" value="ECO:0007669"/>
    <property type="project" value="InterPro"/>
</dbReference>
<evidence type="ECO:0000256" key="4">
    <source>
        <dbReference type="ARBA" id="ARBA00004406"/>
    </source>
</evidence>
<evidence type="ECO:0008006" key="16">
    <source>
        <dbReference type="Google" id="ProtNLM"/>
    </source>
</evidence>
<comment type="function">
    <text evidence="2">May be involved in the metabolism of insect hormones and in the breakdown of synthetic insecticides.</text>
</comment>
<keyword evidence="13" id="KW-0472">Membrane</keyword>
<keyword evidence="12" id="KW-0503">Monooxygenase</keyword>
<reference evidence="14" key="1">
    <citation type="journal article" date="2023" name="G3 (Bethesda)">
        <title>Whole genome assemblies of Zophobas morio and Tenebrio molitor.</title>
        <authorList>
            <person name="Kaur S."/>
            <person name="Stinson S.A."/>
            <person name="diCenzo G.C."/>
        </authorList>
    </citation>
    <scope>NUCLEOTIDE SEQUENCE</scope>
    <source>
        <strain evidence="14">QUZm001</strain>
    </source>
</reference>
<dbReference type="InterPro" id="IPR036396">
    <property type="entry name" value="Cyt_P450_sf"/>
</dbReference>
<comment type="cofactor">
    <cofactor evidence="1">
        <name>heme</name>
        <dbReference type="ChEBI" id="CHEBI:30413"/>
    </cofactor>
</comment>
<name>A0AA38I894_9CUCU</name>
<evidence type="ECO:0000256" key="8">
    <source>
        <dbReference type="ARBA" id="ARBA00022824"/>
    </source>
</evidence>
<gene>
    <name evidence="14" type="ORF">Zmor_017320</name>
</gene>
<dbReference type="GO" id="GO:0004497">
    <property type="term" value="F:monooxygenase activity"/>
    <property type="evidence" value="ECO:0007669"/>
    <property type="project" value="UniProtKB-KW"/>
</dbReference>
<evidence type="ECO:0000256" key="1">
    <source>
        <dbReference type="ARBA" id="ARBA00001971"/>
    </source>
</evidence>
<evidence type="ECO:0000256" key="6">
    <source>
        <dbReference type="ARBA" id="ARBA00022617"/>
    </source>
</evidence>
<dbReference type="PRINTS" id="PR00463">
    <property type="entry name" value="EP450I"/>
</dbReference>
<dbReference type="GO" id="GO:0005789">
    <property type="term" value="C:endoplasmic reticulum membrane"/>
    <property type="evidence" value="ECO:0007669"/>
    <property type="project" value="UniProtKB-SubCell"/>
</dbReference>
<keyword evidence="8" id="KW-0256">Endoplasmic reticulum</keyword>
<dbReference type="Proteomes" id="UP001168821">
    <property type="component" value="Unassembled WGS sequence"/>
</dbReference>
<dbReference type="PANTHER" id="PTHR24291:SF189">
    <property type="entry name" value="CYTOCHROME P450 4C3-RELATED"/>
    <property type="match status" value="1"/>
</dbReference>
<evidence type="ECO:0000256" key="11">
    <source>
        <dbReference type="ARBA" id="ARBA00023004"/>
    </source>
</evidence>
<organism evidence="14 15">
    <name type="scientific">Zophobas morio</name>
    <dbReference type="NCBI Taxonomy" id="2755281"/>
    <lineage>
        <taxon>Eukaryota</taxon>
        <taxon>Metazoa</taxon>
        <taxon>Ecdysozoa</taxon>
        <taxon>Arthropoda</taxon>
        <taxon>Hexapoda</taxon>
        <taxon>Insecta</taxon>
        <taxon>Pterygota</taxon>
        <taxon>Neoptera</taxon>
        <taxon>Endopterygota</taxon>
        <taxon>Coleoptera</taxon>
        <taxon>Polyphaga</taxon>
        <taxon>Cucujiformia</taxon>
        <taxon>Tenebrionidae</taxon>
        <taxon>Zophobas</taxon>
    </lineage>
</organism>
<comment type="similarity">
    <text evidence="5">Belongs to the cytochrome P450 family.</text>
</comment>
<keyword evidence="11" id="KW-0408">Iron</keyword>
<keyword evidence="6" id="KW-0349">Heme</keyword>
<comment type="caution">
    <text evidence="14">The sequence shown here is derived from an EMBL/GenBank/DDBJ whole genome shotgun (WGS) entry which is preliminary data.</text>
</comment>
<evidence type="ECO:0000313" key="14">
    <source>
        <dbReference type="EMBL" id="KAJ3651270.1"/>
    </source>
</evidence>
<sequence>MDSELVLGGDGVFLETLRQSIILLIWYLHYRWKRRHLYHHASKVPGLKGWPVVGNLFDFTGDANEIYDKASAHFDSCTHITKAWVGPILVYCIVKSEYLEKVLTSPNTNCKIHLYKKIGRDFVGNGLLTAPMSVWKRHRKMINPIFNRKNLDHFVEVFAKQSTVLGEYLEKYVGMHDVDLFQIVKRCNLDITCETMLGVQTNAQEGESEVAEWIDKFSEIMLYRLYKFWYHYDFIFKWTTLYNEGEEFINKYNLFIKDIIKNKDKSVTSESPTLLDFLLDLSANRSELTTDEIVDEIKTFVLAGFDTTTVMSCFVITMLAMHPDIQKRVYDEVLTVLGPERMSDFRDLPCLKYTDLVIKETLRLFPVLPFIAREVLEDLCLDEVITLPKGSLLLLGVIQVHRSAEYWSDPLKFDLDRFLPETATNRHPFT</sequence>
<dbReference type="SUPFAM" id="SSF48264">
    <property type="entry name" value="Cytochrome P450"/>
    <property type="match status" value="1"/>
</dbReference>
<keyword evidence="7" id="KW-0479">Metal-binding</keyword>
<evidence type="ECO:0000256" key="10">
    <source>
        <dbReference type="ARBA" id="ARBA00023002"/>
    </source>
</evidence>
<dbReference type="InterPro" id="IPR050196">
    <property type="entry name" value="Cytochrome_P450_Monoox"/>
</dbReference>
<keyword evidence="9" id="KW-0492">Microsome</keyword>
<dbReference type="AlphaFoldDB" id="A0AA38I894"/>
<dbReference type="InterPro" id="IPR002401">
    <property type="entry name" value="Cyt_P450_E_grp-I"/>
</dbReference>
<dbReference type="GO" id="GO:0005506">
    <property type="term" value="F:iron ion binding"/>
    <property type="evidence" value="ECO:0007669"/>
    <property type="project" value="InterPro"/>
</dbReference>
<accession>A0AA38I894</accession>
<keyword evidence="15" id="KW-1185">Reference proteome</keyword>
<evidence type="ECO:0000256" key="2">
    <source>
        <dbReference type="ARBA" id="ARBA00003690"/>
    </source>
</evidence>